<dbReference type="EMBL" id="JBHSKF010000013">
    <property type="protein sequence ID" value="MFC5289870.1"/>
    <property type="molecule type" value="Genomic_DNA"/>
</dbReference>
<dbReference type="PANTHER" id="PTHR47691">
    <property type="entry name" value="REGULATOR-RELATED"/>
    <property type="match status" value="1"/>
</dbReference>
<dbReference type="InterPro" id="IPR011990">
    <property type="entry name" value="TPR-like_helical_dom_sf"/>
</dbReference>
<name>A0ABW0EUF3_9PSEU</name>
<evidence type="ECO:0000259" key="1">
    <source>
        <dbReference type="Pfam" id="PF13191"/>
    </source>
</evidence>
<feature type="domain" description="Orc1-like AAA ATPase" evidence="1">
    <location>
        <begin position="133"/>
        <end position="188"/>
    </location>
</feature>
<dbReference type="PANTHER" id="PTHR47691:SF3">
    <property type="entry name" value="HTH-TYPE TRANSCRIPTIONAL REGULATOR RV0890C-RELATED"/>
    <property type="match status" value="1"/>
</dbReference>
<dbReference type="GO" id="GO:0005524">
    <property type="term" value="F:ATP binding"/>
    <property type="evidence" value="ECO:0007669"/>
    <property type="project" value="UniProtKB-KW"/>
</dbReference>
<keyword evidence="2" id="KW-0547">Nucleotide-binding</keyword>
<dbReference type="Gene3D" id="1.25.40.10">
    <property type="entry name" value="Tetratricopeptide repeat domain"/>
    <property type="match status" value="1"/>
</dbReference>
<keyword evidence="3" id="KW-1185">Reference proteome</keyword>
<accession>A0ABW0EUF3</accession>
<keyword evidence="2" id="KW-0067">ATP-binding</keyword>
<evidence type="ECO:0000313" key="3">
    <source>
        <dbReference type="Proteomes" id="UP001596157"/>
    </source>
</evidence>
<gene>
    <name evidence="2" type="ORF">ACFPM7_22680</name>
</gene>
<dbReference type="InterPro" id="IPR041664">
    <property type="entry name" value="AAA_16"/>
</dbReference>
<comment type="caution">
    <text evidence="2">The sequence shown here is derived from an EMBL/GenBank/DDBJ whole genome shotgun (WGS) entry which is preliminary data.</text>
</comment>
<protein>
    <submittedName>
        <fullName evidence="2">ATP-binding protein</fullName>
    </submittedName>
</protein>
<dbReference type="Pfam" id="PF13191">
    <property type="entry name" value="AAA_16"/>
    <property type="match status" value="1"/>
</dbReference>
<organism evidence="2 3">
    <name type="scientific">Actinokineospora guangxiensis</name>
    <dbReference type="NCBI Taxonomy" id="1490288"/>
    <lineage>
        <taxon>Bacteria</taxon>
        <taxon>Bacillati</taxon>
        <taxon>Actinomycetota</taxon>
        <taxon>Actinomycetes</taxon>
        <taxon>Pseudonocardiales</taxon>
        <taxon>Pseudonocardiaceae</taxon>
        <taxon>Actinokineospora</taxon>
    </lineage>
</organism>
<dbReference type="SUPFAM" id="SSF52540">
    <property type="entry name" value="P-loop containing nucleoside triphosphate hydrolases"/>
    <property type="match status" value="1"/>
</dbReference>
<dbReference type="SUPFAM" id="SSF48452">
    <property type="entry name" value="TPR-like"/>
    <property type="match status" value="1"/>
</dbReference>
<sequence length="874" mass="92558">MGDGHDPAGRPSPEGVTTLDDLCARLRELRAWAGNPSFSRISDSVAAVRAARGLPEGDRPGRVTVYECFQPGRKRIDVDLLVDIVAALGADRDEQARWRGAHRITSAPKVPQPAAQAQQWWPPAELPADVVGFTGRERELAALAELLGEPGGARPVPVCVVSGIGGIGKTAVALRAAHDLVPRYPDGQLFADLSTAQPAEVLAQFLVGLGVDRSVVPDGLEERAALYRSRSAGRRVLVVLDNAPTEAAVRPLVPGAGTCGVLVTSRSRLPGLAGVHRVDVGGLPTAAALALLHEVAGGQSREWDDDDARAVVRLCDRMPLAIRIAGARLARRPDLRLARFAERLADRHARLDLLTSGDTGVRACFDLTCAELGAPALRVFLVTGLLGLDTVACWTAAVAAGMSLSEAELAIDELVDARLFTAVGTDPTGEPRFGMHDLIRLYAGERAAAELPGEQRRACVERATEAWLALALAADGALPFRTLPPPAEAPRALPAIPPGLLDEPVTWFEAERAQLRAAILRACRDGWAEQAWRLADACAGFYEARERYDDWDETHTACLAACPTGVGAFTMARNLAYRYSLPVVRGAAMAEHARRALAISEAAGLVRGSAEARVLIAVASINHGAFDEATGLAGAAREHAEPGGIVDLVALSVLGLVHRLRGDIDTAAERFADILARSRGRRHNAYELVALRTLAIIRRDQDRHAEAAAILADGLRLTRALGVRSSELLMLIELGEISALAGLPDADEHLAAALALAEAMSSEIGAALALRAMSTSDLLRGDPETALDRLIRSLAVQRRHGLPHVEAHTLRAVGTAQTRLGAHDIAADSWRQARAIYAALGNGAETAAIDRDLAALPVRNREAAAAEPGLASSP</sequence>
<evidence type="ECO:0000313" key="2">
    <source>
        <dbReference type="EMBL" id="MFC5289870.1"/>
    </source>
</evidence>
<dbReference type="Gene3D" id="3.40.50.300">
    <property type="entry name" value="P-loop containing nucleotide triphosphate hydrolases"/>
    <property type="match status" value="1"/>
</dbReference>
<dbReference type="InterPro" id="IPR027417">
    <property type="entry name" value="P-loop_NTPase"/>
</dbReference>
<proteinExistence type="predicted"/>
<reference evidence="3" key="1">
    <citation type="journal article" date="2019" name="Int. J. Syst. Evol. Microbiol.">
        <title>The Global Catalogue of Microorganisms (GCM) 10K type strain sequencing project: providing services to taxonomists for standard genome sequencing and annotation.</title>
        <authorList>
            <consortium name="The Broad Institute Genomics Platform"/>
            <consortium name="The Broad Institute Genome Sequencing Center for Infectious Disease"/>
            <person name="Wu L."/>
            <person name="Ma J."/>
        </authorList>
    </citation>
    <scope>NUCLEOTIDE SEQUENCE [LARGE SCALE GENOMIC DNA]</scope>
    <source>
        <strain evidence="3">CCUG 59778</strain>
    </source>
</reference>
<dbReference type="PRINTS" id="PR00364">
    <property type="entry name" value="DISEASERSIST"/>
</dbReference>
<dbReference type="Proteomes" id="UP001596157">
    <property type="component" value="Unassembled WGS sequence"/>
</dbReference>
<dbReference type="RefSeq" id="WP_378249736.1">
    <property type="nucleotide sequence ID" value="NZ_JBHSKF010000013.1"/>
</dbReference>